<feature type="transmembrane region" description="Helical" evidence="1">
    <location>
        <begin position="222"/>
        <end position="249"/>
    </location>
</feature>
<dbReference type="EMBL" id="FNHB01000002">
    <property type="protein sequence ID" value="SDM08395.1"/>
    <property type="molecule type" value="Genomic_DNA"/>
</dbReference>
<feature type="transmembrane region" description="Helical" evidence="1">
    <location>
        <begin position="302"/>
        <end position="321"/>
    </location>
</feature>
<keyword evidence="1" id="KW-0472">Membrane</keyword>
<name>A0A1G9QDI4_9FIRM</name>
<gene>
    <name evidence="2" type="ORF">SAMN04488502_102114</name>
</gene>
<accession>A0A1G9QDI4</accession>
<reference evidence="2 3" key="1">
    <citation type="submission" date="2016-10" db="EMBL/GenBank/DDBJ databases">
        <authorList>
            <person name="de Groot N.N."/>
        </authorList>
    </citation>
    <scope>NUCLEOTIDE SEQUENCE [LARGE SCALE GENOMIC DNA]</scope>
    <source>
        <strain evidence="2 3">DSM 1736</strain>
    </source>
</reference>
<dbReference type="RefSeq" id="WP_092070279.1">
    <property type="nucleotide sequence ID" value="NZ_FNHB01000002.1"/>
</dbReference>
<dbReference type="Proteomes" id="UP000214880">
    <property type="component" value="Unassembled WGS sequence"/>
</dbReference>
<evidence type="ECO:0000256" key="1">
    <source>
        <dbReference type="SAM" id="Phobius"/>
    </source>
</evidence>
<evidence type="ECO:0000313" key="3">
    <source>
        <dbReference type="Proteomes" id="UP000214880"/>
    </source>
</evidence>
<feature type="transmembrane region" description="Helical" evidence="1">
    <location>
        <begin position="327"/>
        <end position="345"/>
    </location>
</feature>
<dbReference type="InterPro" id="IPR038728">
    <property type="entry name" value="YkvI-like"/>
</dbReference>
<feature type="transmembrane region" description="Helical" evidence="1">
    <location>
        <begin position="269"/>
        <end position="290"/>
    </location>
</feature>
<feature type="transmembrane region" description="Helical" evidence="1">
    <location>
        <begin position="187"/>
        <end position="210"/>
    </location>
</feature>
<feature type="transmembrane region" description="Helical" evidence="1">
    <location>
        <begin position="115"/>
        <end position="135"/>
    </location>
</feature>
<keyword evidence="1" id="KW-1133">Transmembrane helix</keyword>
<organism evidence="2 3">
    <name type="scientific">Dendrosporobacter quercicolus</name>
    <dbReference type="NCBI Taxonomy" id="146817"/>
    <lineage>
        <taxon>Bacteria</taxon>
        <taxon>Bacillati</taxon>
        <taxon>Bacillota</taxon>
        <taxon>Negativicutes</taxon>
        <taxon>Selenomonadales</taxon>
        <taxon>Sporomusaceae</taxon>
        <taxon>Dendrosporobacter</taxon>
    </lineage>
</organism>
<proteinExistence type="predicted"/>
<dbReference type="PANTHER" id="PTHR37814:SF1">
    <property type="entry name" value="MEMBRANE PROTEIN"/>
    <property type="match status" value="1"/>
</dbReference>
<dbReference type="PANTHER" id="PTHR37814">
    <property type="entry name" value="CONSERVED MEMBRANE PROTEIN"/>
    <property type="match status" value="1"/>
</dbReference>
<dbReference type="AlphaFoldDB" id="A0A1G9QDI4"/>
<dbReference type="OrthoDB" id="4424890at2"/>
<keyword evidence="3" id="KW-1185">Reference proteome</keyword>
<keyword evidence="1" id="KW-0812">Transmembrane</keyword>
<protein>
    <submittedName>
        <fullName evidence="2">Uncharacterized membrane protein YkvI</fullName>
    </submittedName>
</protein>
<sequence>MGRRTALAIARVAATFAGTIIGAGFASGQELLQFFVVYGNIGLAGIVLAGVLFAWLGNRMLDLGYQLQAASYHQLLYHLCGKRIALLLDIIIAAFLFSVLTIMLAGSGTIFRDNFALPFGLGIGLLALMVTTITLRGISGIAAANMIAAPVLAVSIISISLYSLYYHDFTLEFLNITADHSAYPAPHWLLASLLYVSYNLVMGTTVLAPLGAATPSRICRRLGSMIGGIVLAVLACLVAITVMLHYPGIMGKEIPMLYISSIQHCVNGTVYSVMLLTAMFTTALASLYGCATTLTAASGLKFPFCVAIVISCSVIFSQVGFANLITVLFPVFGYATLWFLIKLIFRRA</sequence>
<feature type="transmembrane region" description="Helical" evidence="1">
    <location>
        <begin position="84"/>
        <end position="103"/>
    </location>
</feature>
<feature type="transmembrane region" description="Helical" evidence="1">
    <location>
        <begin position="147"/>
        <end position="167"/>
    </location>
</feature>
<dbReference type="STRING" id="146817.SAMN04488502_102114"/>
<feature type="transmembrane region" description="Helical" evidence="1">
    <location>
        <begin position="32"/>
        <end position="56"/>
    </location>
</feature>
<evidence type="ECO:0000313" key="2">
    <source>
        <dbReference type="EMBL" id="SDM08395.1"/>
    </source>
</evidence>